<reference evidence="1 2" key="1">
    <citation type="submission" date="2019-02" db="EMBL/GenBank/DDBJ databases">
        <title>Sequencing the genomes of 1000 actinobacteria strains.</title>
        <authorList>
            <person name="Klenk H.-P."/>
        </authorList>
    </citation>
    <scope>NUCLEOTIDE SEQUENCE [LARGE SCALE GENOMIC DNA]</scope>
    <source>
        <strain evidence="1 2">DSM 45612</strain>
    </source>
</reference>
<proteinExistence type="predicted"/>
<dbReference type="EMBL" id="SHLD01000001">
    <property type="protein sequence ID" value="RZU74949.1"/>
    <property type="molecule type" value="Genomic_DNA"/>
</dbReference>
<dbReference type="AlphaFoldDB" id="A0A4Q8BCZ6"/>
<accession>A0A4Q8BCZ6</accession>
<evidence type="ECO:0000313" key="1">
    <source>
        <dbReference type="EMBL" id="RZU74949.1"/>
    </source>
</evidence>
<sequence>MPDGASSTILVPALASAVNWLVTAASGIKAVITAKSVGLWTVWLMVLW</sequence>
<evidence type="ECO:0000313" key="2">
    <source>
        <dbReference type="Proteomes" id="UP000294114"/>
    </source>
</evidence>
<dbReference type="Proteomes" id="UP000294114">
    <property type="component" value="Unassembled WGS sequence"/>
</dbReference>
<name>A0A4Q8BCZ6_9ACTN</name>
<keyword evidence="2" id="KW-1185">Reference proteome</keyword>
<protein>
    <submittedName>
        <fullName evidence="1">Uncharacterized protein</fullName>
    </submittedName>
</protein>
<gene>
    <name evidence="1" type="ORF">EV384_3449</name>
</gene>
<comment type="caution">
    <text evidence="1">The sequence shown here is derived from an EMBL/GenBank/DDBJ whole genome shotgun (WGS) entry which is preliminary data.</text>
</comment>
<organism evidence="1 2">
    <name type="scientific">Micromonospora kangleipakensis</name>
    <dbReference type="NCBI Taxonomy" id="1077942"/>
    <lineage>
        <taxon>Bacteria</taxon>
        <taxon>Bacillati</taxon>
        <taxon>Actinomycetota</taxon>
        <taxon>Actinomycetes</taxon>
        <taxon>Micromonosporales</taxon>
        <taxon>Micromonosporaceae</taxon>
        <taxon>Micromonospora</taxon>
    </lineage>
</organism>